<dbReference type="Proteomes" id="UP001156882">
    <property type="component" value="Unassembled WGS sequence"/>
</dbReference>
<keyword evidence="2" id="KW-1185">Reference proteome</keyword>
<gene>
    <name evidence="1" type="ORF">GCM10007874_44150</name>
</gene>
<organism evidence="1 2">
    <name type="scientific">Labrys miyagiensis</name>
    <dbReference type="NCBI Taxonomy" id="346912"/>
    <lineage>
        <taxon>Bacteria</taxon>
        <taxon>Pseudomonadati</taxon>
        <taxon>Pseudomonadota</taxon>
        <taxon>Alphaproteobacteria</taxon>
        <taxon>Hyphomicrobiales</taxon>
        <taxon>Xanthobacteraceae</taxon>
        <taxon>Labrys</taxon>
    </lineage>
</organism>
<accession>A0ABQ6CNR3</accession>
<comment type="caution">
    <text evidence="1">The sequence shown here is derived from an EMBL/GenBank/DDBJ whole genome shotgun (WGS) entry which is preliminary data.</text>
</comment>
<protein>
    <submittedName>
        <fullName evidence="1">Uncharacterized protein</fullName>
    </submittedName>
</protein>
<dbReference type="RefSeq" id="WP_284314439.1">
    <property type="nucleotide sequence ID" value="NZ_BSPC01000048.1"/>
</dbReference>
<name>A0ABQ6CNR3_9HYPH</name>
<proteinExistence type="predicted"/>
<evidence type="ECO:0000313" key="1">
    <source>
        <dbReference type="EMBL" id="GLS21398.1"/>
    </source>
</evidence>
<evidence type="ECO:0000313" key="2">
    <source>
        <dbReference type="Proteomes" id="UP001156882"/>
    </source>
</evidence>
<sequence length="90" mass="9605">MERDQVGEVGSKPAIDEDELARSVEEAIRLADGDVRSALAASLIANAYLEAEVERLAAAVARGYVRGRVRTGAESPAPVVSRIVGKQEDR</sequence>
<dbReference type="EMBL" id="BSPC01000048">
    <property type="protein sequence ID" value="GLS21398.1"/>
    <property type="molecule type" value="Genomic_DNA"/>
</dbReference>
<reference evidence="2" key="1">
    <citation type="journal article" date="2019" name="Int. J. Syst. Evol. Microbiol.">
        <title>The Global Catalogue of Microorganisms (GCM) 10K type strain sequencing project: providing services to taxonomists for standard genome sequencing and annotation.</title>
        <authorList>
            <consortium name="The Broad Institute Genomics Platform"/>
            <consortium name="The Broad Institute Genome Sequencing Center for Infectious Disease"/>
            <person name="Wu L."/>
            <person name="Ma J."/>
        </authorList>
    </citation>
    <scope>NUCLEOTIDE SEQUENCE [LARGE SCALE GENOMIC DNA]</scope>
    <source>
        <strain evidence="2">NBRC 101365</strain>
    </source>
</reference>